<organism evidence="3 4">
    <name type="scientific">Saprolegnia diclina (strain VS20)</name>
    <dbReference type="NCBI Taxonomy" id="1156394"/>
    <lineage>
        <taxon>Eukaryota</taxon>
        <taxon>Sar</taxon>
        <taxon>Stramenopiles</taxon>
        <taxon>Oomycota</taxon>
        <taxon>Saprolegniomycetes</taxon>
        <taxon>Saprolegniales</taxon>
        <taxon>Saprolegniaceae</taxon>
        <taxon>Saprolegnia</taxon>
    </lineage>
</organism>
<accession>T0RRD4</accession>
<dbReference type="Pfam" id="PF01535">
    <property type="entry name" value="PPR"/>
    <property type="match status" value="1"/>
</dbReference>
<protein>
    <recommendedName>
        <fullName evidence="2">Smr domain-containing protein</fullName>
    </recommendedName>
</protein>
<dbReference type="PANTHER" id="PTHR47447:SF17">
    <property type="entry name" value="OS12G0638900 PROTEIN"/>
    <property type="match status" value="1"/>
</dbReference>
<dbReference type="InParanoid" id="T0RRD4"/>
<dbReference type="OMA" id="FTFATCM"/>
<dbReference type="RefSeq" id="XP_008611272.1">
    <property type="nucleotide sequence ID" value="XM_008613050.1"/>
</dbReference>
<dbReference type="InterPro" id="IPR002885">
    <property type="entry name" value="PPR_rpt"/>
</dbReference>
<keyword evidence="4" id="KW-1185">Reference proteome</keyword>
<dbReference type="Proteomes" id="UP000030762">
    <property type="component" value="Unassembled WGS sequence"/>
</dbReference>
<dbReference type="InterPro" id="IPR036063">
    <property type="entry name" value="Smr_dom_sf"/>
</dbReference>
<dbReference type="Gene3D" id="3.30.1370.110">
    <property type="match status" value="1"/>
</dbReference>
<dbReference type="STRING" id="1156394.T0RRD4"/>
<dbReference type="PANTHER" id="PTHR47447">
    <property type="entry name" value="OS03G0856100 PROTEIN"/>
    <property type="match status" value="1"/>
</dbReference>
<name>T0RRD4_SAPDV</name>
<dbReference type="eggNOG" id="KOG4197">
    <property type="taxonomic scope" value="Eukaryota"/>
</dbReference>
<gene>
    <name evidence="3" type="ORF">SDRG_07230</name>
</gene>
<sequence>MLATLAKSNQWKRLALGRFCSGSVDAPTKIIVEKLKHASKDGDWKTALGTFQHFVASFPQAVEPYHANLVLRVCAAHGRHREAKKVLHTMQQIGLKELNAAATTTTEAPNSTAGAHATLESKALMCIALIENGKGHDALQTLQTQASEALAATTDDEATRRALNGLVYKPIIQALKNKNDWKLTLTVLHHMQGFGLPISLRGYRMLFLALASGRQNEKLVDVTDQVLRLRGDVLDVATYTVLFKTLSALGEHEAVDRVLDQIAATKPSEWMQTSTDVNFYNALIRAKMLSGQLDYCLARLKEMEGALAPDAFPYTTCMLGFLNTDKSFVIFKLYKDMLARDIAPSILTLALVLRAIKTSPKQRKLIPAIVRTLETTPLEKSDFVHTVIDALEELRERDASHVVFERAMDENMLGEWRKGLYAMNLHSFSRGSAKAAVEFALLAIAEQPKSVLKTELQDLKIITGKGRGSREYMKPVLKPKIITMLRKHFRLIAFSPAQNEGSLVVKKANLEAYIDTYHGE</sequence>
<proteinExistence type="predicted"/>
<reference evidence="3 4" key="1">
    <citation type="submission" date="2012-04" db="EMBL/GenBank/DDBJ databases">
        <title>The Genome Sequence of Saprolegnia declina VS20.</title>
        <authorList>
            <consortium name="The Broad Institute Genome Sequencing Platform"/>
            <person name="Russ C."/>
            <person name="Nusbaum C."/>
            <person name="Tyler B."/>
            <person name="van West P."/>
            <person name="Dieguez-Uribeondo J."/>
            <person name="de Bruijn I."/>
            <person name="Tripathy S."/>
            <person name="Jiang R."/>
            <person name="Young S.K."/>
            <person name="Zeng Q."/>
            <person name="Gargeya S."/>
            <person name="Fitzgerald M."/>
            <person name="Haas B."/>
            <person name="Abouelleil A."/>
            <person name="Alvarado L."/>
            <person name="Arachchi H.M."/>
            <person name="Berlin A."/>
            <person name="Chapman S.B."/>
            <person name="Goldberg J."/>
            <person name="Griggs A."/>
            <person name="Gujja S."/>
            <person name="Hansen M."/>
            <person name="Howarth C."/>
            <person name="Imamovic A."/>
            <person name="Larimer J."/>
            <person name="McCowen C."/>
            <person name="Montmayeur A."/>
            <person name="Murphy C."/>
            <person name="Neiman D."/>
            <person name="Pearson M."/>
            <person name="Priest M."/>
            <person name="Roberts A."/>
            <person name="Saif S."/>
            <person name="Shea T."/>
            <person name="Sisk P."/>
            <person name="Sykes S."/>
            <person name="Wortman J."/>
            <person name="Nusbaum C."/>
            <person name="Birren B."/>
        </authorList>
    </citation>
    <scope>NUCLEOTIDE SEQUENCE [LARGE SCALE GENOMIC DNA]</scope>
    <source>
        <strain evidence="3 4">VS20</strain>
    </source>
</reference>
<dbReference type="Gene3D" id="1.25.40.10">
    <property type="entry name" value="Tetratricopeptide repeat domain"/>
    <property type="match status" value="2"/>
</dbReference>
<dbReference type="EMBL" id="JH767152">
    <property type="protein sequence ID" value="EQC34988.1"/>
    <property type="molecule type" value="Genomic_DNA"/>
</dbReference>
<keyword evidence="1" id="KW-0677">Repeat</keyword>
<evidence type="ECO:0000313" key="3">
    <source>
        <dbReference type="EMBL" id="EQC34988.1"/>
    </source>
</evidence>
<dbReference type="InterPro" id="IPR011990">
    <property type="entry name" value="TPR-like_helical_dom_sf"/>
</dbReference>
<dbReference type="Pfam" id="PF01713">
    <property type="entry name" value="Smr"/>
    <property type="match status" value="1"/>
</dbReference>
<evidence type="ECO:0000313" key="4">
    <source>
        <dbReference type="Proteomes" id="UP000030762"/>
    </source>
</evidence>
<evidence type="ECO:0000256" key="1">
    <source>
        <dbReference type="ARBA" id="ARBA00022737"/>
    </source>
</evidence>
<evidence type="ECO:0000259" key="2">
    <source>
        <dbReference type="PROSITE" id="PS50828"/>
    </source>
</evidence>
<dbReference type="SUPFAM" id="SSF160443">
    <property type="entry name" value="SMR domain-like"/>
    <property type="match status" value="1"/>
</dbReference>
<dbReference type="PROSITE" id="PS50828">
    <property type="entry name" value="SMR"/>
    <property type="match status" value="1"/>
</dbReference>
<dbReference type="VEuPathDB" id="FungiDB:SDRG_07230"/>
<dbReference type="OrthoDB" id="185373at2759"/>
<dbReference type="InterPro" id="IPR002625">
    <property type="entry name" value="Smr_dom"/>
</dbReference>
<dbReference type="AlphaFoldDB" id="T0RRD4"/>
<dbReference type="GeneID" id="19947957"/>
<feature type="domain" description="Smr" evidence="2">
    <location>
        <begin position="423"/>
        <end position="508"/>
    </location>
</feature>